<feature type="binding site" evidence="10">
    <location>
        <position position="72"/>
    </location>
    <ligand>
        <name>Na(+)</name>
        <dbReference type="ChEBI" id="CHEBI:29101"/>
        <note>structural</note>
    </ligand>
</feature>
<dbReference type="GO" id="GO:0140114">
    <property type="term" value="P:cellular detoxification of fluoride"/>
    <property type="evidence" value="ECO:0007669"/>
    <property type="project" value="UniProtKB-UniRule"/>
</dbReference>
<comment type="similarity">
    <text evidence="7 10">Belongs to the fluoride channel Fluc/FEX (TC 1.A.43) family.</text>
</comment>
<dbReference type="PANTHER" id="PTHR28259">
    <property type="entry name" value="FLUORIDE EXPORT PROTEIN 1-RELATED"/>
    <property type="match status" value="1"/>
</dbReference>
<keyword evidence="5 10" id="KW-0472">Membrane</keyword>
<feature type="transmembrane region" description="Helical" evidence="10">
    <location>
        <begin position="30"/>
        <end position="50"/>
    </location>
</feature>
<evidence type="ECO:0000256" key="1">
    <source>
        <dbReference type="ARBA" id="ARBA00004651"/>
    </source>
</evidence>
<keyword evidence="2 10" id="KW-1003">Cell membrane</keyword>
<comment type="function">
    <text evidence="9 10">Fluoride-specific ion channel. Important for reducing fluoride concentration in the cell, thus reducing its toxicity.</text>
</comment>
<dbReference type="GO" id="GO:0062054">
    <property type="term" value="F:fluoride channel activity"/>
    <property type="evidence" value="ECO:0007669"/>
    <property type="project" value="UniProtKB-UniRule"/>
</dbReference>
<comment type="catalytic activity">
    <reaction evidence="8">
        <text>fluoride(in) = fluoride(out)</text>
        <dbReference type="Rhea" id="RHEA:76159"/>
        <dbReference type="ChEBI" id="CHEBI:17051"/>
    </reaction>
    <physiologicalReaction direction="left-to-right" evidence="8">
        <dbReference type="Rhea" id="RHEA:76160"/>
    </physiologicalReaction>
</comment>
<comment type="activity regulation">
    <text evidence="10">Na(+) is not transported, but it plays an essential structural role and its presence is essential for fluoride channel function.</text>
</comment>
<dbReference type="EMBL" id="JABMCB010000192">
    <property type="protein sequence ID" value="NUU77517.1"/>
    <property type="molecule type" value="Genomic_DNA"/>
</dbReference>
<keyword evidence="10" id="KW-0915">Sodium</keyword>
<name>A0A7Y6BZ00_9BACL</name>
<evidence type="ECO:0000256" key="6">
    <source>
        <dbReference type="ARBA" id="ARBA00023303"/>
    </source>
</evidence>
<evidence type="ECO:0000256" key="2">
    <source>
        <dbReference type="ARBA" id="ARBA00022475"/>
    </source>
</evidence>
<dbReference type="Proteomes" id="UP000526125">
    <property type="component" value="Unassembled WGS sequence"/>
</dbReference>
<evidence type="ECO:0000313" key="11">
    <source>
        <dbReference type="EMBL" id="NUU77517.1"/>
    </source>
</evidence>
<sequence length="119" mass="13011">MIIWVGLAGMLGAILRYSLGRWISENLGTAFPWGTWIINISGSLLLGLLYGWHQSEMISDGIWVVWGTGFCGAFTTFSTFGYETVNLVTKKRYSSAVLYVISSVLLGVAASYAGMWLTA</sequence>
<feature type="binding site" evidence="10">
    <location>
        <position position="75"/>
    </location>
    <ligand>
        <name>Na(+)</name>
        <dbReference type="ChEBI" id="CHEBI:29101"/>
        <note>structural</note>
    </ligand>
</feature>
<keyword evidence="12" id="KW-1185">Reference proteome</keyword>
<evidence type="ECO:0000256" key="10">
    <source>
        <dbReference type="HAMAP-Rule" id="MF_00454"/>
    </source>
</evidence>
<dbReference type="AlphaFoldDB" id="A0A7Y6BZ00"/>
<comment type="caution">
    <text evidence="11">The sequence shown here is derived from an EMBL/GenBank/DDBJ whole genome shotgun (WGS) entry which is preliminary data.</text>
</comment>
<evidence type="ECO:0000256" key="5">
    <source>
        <dbReference type="ARBA" id="ARBA00023136"/>
    </source>
</evidence>
<dbReference type="GO" id="GO:0046872">
    <property type="term" value="F:metal ion binding"/>
    <property type="evidence" value="ECO:0007669"/>
    <property type="project" value="UniProtKB-KW"/>
</dbReference>
<evidence type="ECO:0000256" key="7">
    <source>
        <dbReference type="ARBA" id="ARBA00035120"/>
    </source>
</evidence>
<evidence type="ECO:0000256" key="8">
    <source>
        <dbReference type="ARBA" id="ARBA00035585"/>
    </source>
</evidence>
<keyword evidence="4 10" id="KW-1133">Transmembrane helix</keyword>
<reference evidence="11 12" key="1">
    <citation type="submission" date="2020-05" db="EMBL/GenBank/DDBJ databases">
        <title>Genome Sequencing of Type Strains.</title>
        <authorList>
            <person name="Lemaire J.F."/>
            <person name="Inderbitzin P."/>
            <person name="Gregorio O.A."/>
            <person name="Collins S.B."/>
            <person name="Wespe N."/>
            <person name="Knight-Connoni V."/>
        </authorList>
    </citation>
    <scope>NUCLEOTIDE SEQUENCE [LARGE SCALE GENOMIC DNA]</scope>
    <source>
        <strain evidence="11 12">LMG 21957</strain>
    </source>
</reference>
<evidence type="ECO:0000256" key="9">
    <source>
        <dbReference type="ARBA" id="ARBA00049940"/>
    </source>
</evidence>
<dbReference type="Pfam" id="PF02537">
    <property type="entry name" value="CRCB"/>
    <property type="match status" value="1"/>
</dbReference>
<evidence type="ECO:0000313" key="12">
    <source>
        <dbReference type="Proteomes" id="UP000526125"/>
    </source>
</evidence>
<comment type="subcellular location">
    <subcellularLocation>
        <location evidence="1 10">Cell membrane</location>
        <topology evidence="1 10">Multi-pass membrane protein</topology>
    </subcellularLocation>
</comment>
<evidence type="ECO:0000256" key="3">
    <source>
        <dbReference type="ARBA" id="ARBA00022692"/>
    </source>
</evidence>
<gene>
    <name evidence="10 11" type="primary">crcB</name>
    <name evidence="10" type="synonym">fluC</name>
    <name evidence="11" type="ORF">HP552_20100</name>
</gene>
<keyword evidence="10" id="KW-0813">Transport</keyword>
<dbReference type="NCBIfam" id="TIGR00494">
    <property type="entry name" value="crcB"/>
    <property type="match status" value="1"/>
</dbReference>
<evidence type="ECO:0000256" key="4">
    <source>
        <dbReference type="ARBA" id="ARBA00022989"/>
    </source>
</evidence>
<dbReference type="PANTHER" id="PTHR28259:SF1">
    <property type="entry name" value="FLUORIDE EXPORT PROTEIN 1-RELATED"/>
    <property type="match status" value="1"/>
</dbReference>
<feature type="transmembrane region" description="Helical" evidence="10">
    <location>
        <begin position="97"/>
        <end position="117"/>
    </location>
</feature>
<proteinExistence type="inferred from homology"/>
<keyword evidence="10" id="KW-0479">Metal-binding</keyword>
<protein>
    <recommendedName>
        <fullName evidence="10">Fluoride-specific ion channel FluC</fullName>
    </recommendedName>
</protein>
<dbReference type="HAMAP" id="MF_00454">
    <property type="entry name" value="FluC"/>
    <property type="match status" value="1"/>
</dbReference>
<dbReference type="InterPro" id="IPR003691">
    <property type="entry name" value="FluC"/>
</dbReference>
<keyword evidence="6 10" id="KW-0407">Ion channel</keyword>
<dbReference type="GO" id="GO:0005886">
    <property type="term" value="C:plasma membrane"/>
    <property type="evidence" value="ECO:0007669"/>
    <property type="project" value="UniProtKB-SubCell"/>
</dbReference>
<organism evidence="11 12">
    <name type="scientific">Paenibacillus xylanilyticus</name>
    <dbReference type="NCBI Taxonomy" id="248903"/>
    <lineage>
        <taxon>Bacteria</taxon>
        <taxon>Bacillati</taxon>
        <taxon>Bacillota</taxon>
        <taxon>Bacilli</taxon>
        <taxon>Bacillales</taxon>
        <taxon>Paenibacillaceae</taxon>
        <taxon>Paenibacillus</taxon>
    </lineage>
</organism>
<keyword evidence="10" id="KW-0406">Ion transport</keyword>
<dbReference type="RefSeq" id="WP_175397185.1">
    <property type="nucleotide sequence ID" value="NZ_JABMCB010000192.1"/>
</dbReference>
<feature type="transmembrane region" description="Helical" evidence="10">
    <location>
        <begin position="62"/>
        <end position="82"/>
    </location>
</feature>
<keyword evidence="3 10" id="KW-0812">Transmembrane</keyword>
<accession>A0A7Y6BZ00</accession>